<evidence type="ECO:0000313" key="4">
    <source>
        <dbReference type="Proteomes" id="UP000246964"/>
    </source>
</evidence>
<feature type="compositionally biased region" description="Polar residues" evidence="1">
    <location>
        <begin position="386"/>
        <end position="397"/>
    </location>
</feature>
<dbReference type="AlphaFoldDB" id="A0A317Q7F5"/>
<dbReference type="Proteomes" id="UP000246964">
    <property type="component" value="Unassembled WGS sequence"/>
</dbReference>
<dbReference type="EMBL" id="QGTT01000008">
    <property type="protein sequence ID" value="PWW12199.1"/>
    <property type="molecule type" value="Genomic_DNA"/>
</dbReference>
<feature type="signal peptide" evidence="2">
    <location>
        <begin position="1"/>
        <end position="19"/>
    </location>
</feature>
<dbReference type="OrthoDB" id="5895096at2"/>
<feature type="chain" id="PRO_5016360426" description="Curli production assembly/transport component CsgG" evidence="2">
    <location>
        <begin position="20"/>
        <end position="423"/>
    </location>
</feature>
<gene>
    <name evidence="3" type="ORF">DET45_10831</name>
</gene>
<sequence length="423" mass="45123">MKHSLIAVVISSVMGLSSAATMAQDFDLTDMMPARPGQAAPTSGDYEVKDNVVVANDEATAVTVAHQNLMENTQDGVMTIAVGSGIGVLSTGSASYQLFDNPNASLLSKRAAYNQAFLVAKKGLVEHQKGVNVVCSNLVSMSMDFIDSGTDGMGNESVSSEEACSESVNGSVAGYVTYDVFDDVDTKRVRVSVISTPKTRSIIRDNVGALNVVTDPNEVFKQVVSDIQDGVMPPMGAKVLTHANTGEVIVMGFGSSIIRQNSNPRLASRLADAALRQSQTRARAALLSTMQGEEVYWRGSFDESQVESTEQFTYDDPVLADPENVTRLEQDKVTFLNQMQQSDDYGTLTKGQLPPGVGLRSFVSEDGFWQYTVAVYAPSLEATARQNATNAPGQGKSNARGGLNERAKNSQGASGKVSDEDNL</sequence>
<evidence type="ECO:0000256" key="2">
    <source>
        <dbReference type="SAM" id="SignalP"/>
    </source>
</evidence>
<reference evidence="3 4" key="1">
    <citation type="submission" date="2018-05" db="EMBL/GenBank/DDBJ databases">
        <title>Freshwater and sediment microbial communities from various areas in North America, analyzing microbe dynamics in response to fracking.</title>
        <authorList>
            <person name="Lamendella R."/>
        </authorList>
    </citation>
    <scope>NUCLEOTIDE SEQUENCE [LARGE SCALE GENOMIC DNA]</scope>
    <source>
        <strain evidence="3 4">125B1</strain>
    </source>
</reference>
<keyword evidence="2" id="KW-0732">Signal</keyword>
<accession>A0A317Q7F5</accession>
<name>A0A317Q7F5_9GAMM</name>
<organism evidence="3 4">
    <name type="scientific">Pseudidiomarina maritima</name>
    <dbReference type="NCBI Taxonomy" id="519453"/>
    <lineage>
        <taxon>Bacteria</taxon>
        <taxon>Pseudomonadati</taxon>
        <taxon>Pseudomonadota</taxon>
        <taxon>Gammaproteobacteria</taxon>
        <taxon>Alteromonadales</taxon>
        <taxon>Idiomarinaceae</taxon>
        <taxon>Pseudidiomarina</taxon>
    </lineage>
</organism>
<feature type="region of interest" description="Disordered" evidence="1">
    <location>
        <begin position="386"/>
        <end position="423"/>
    </location>
</feature>
<evidence type="ECO:0000256" key="1">
    <source>
        <dbReference type="SAM" id="MobiDB-lite"/>
    </source>
</evidence>
<evidence type="ECO:0008006" key="5">
    <source>
        <dbReference type="Google" id="ProtNLM"/>
    </source>
</evidence>
<comment type="caution">
    <text evidence="3">The sequence shown here is derived from an EMBL/GenBank/DDBJ whole genome shotgun (WGS) entry which is preliminary data.</text>
</comment>
<dbReference type="RefSeq" id="WP_110076060.1">
    <property type="nucleotide sequence ID" value="NZ_QGTT01000008.1"/>
</dbReference>
<protein>
    <recommendedName>
        <fullName evidence="5">Curli production assembly/transport component CsgG</fullName>
    </recommendedName>
</protein>
<keyword evidence="4" id="KW-1185">Reference proteome</keyword>
<proteinExistence type="predicted"/>
<evidence type="ECO:0000313" key="3">
    <source>
        <dbReference type="EMBL" id="PWW12199.1"/>
    </source>
</evidence>